<comment type="caution">
    <text evidence="2">The sequence shown here is derived from an EMBL/GenBank/DDBJ whole genome shotgun (WGS) entry which is preliminary data.</text>
</comment>
<proteinExistence type="predicted"/>
<dbReference type="SUPFAM" id="SSF46785">
    <property type="entry name" value="Winged helix' DNA-binding domain"/>
    <property type="match status" value="1"/>
</dbReference>
<evidence type="ECO:0000313" key="3">
    <source>
        <dbReference type="Proteomes" id="UP001519271"/>
    </source>
</evidence>
<dbReference type="EMBL" id="JAGGKC010000019">
    <property type="protein sequence ID" value="MBP1919792.1"/>
    <property type="molecule type" value="Genomic_DNA"/>
</dbReference>
<feature type="domain" description="Transcription regulator PadR N-terminal" evidence="1">
    <location>
        <begin position="17"/>
        <end position="83"/>
    </location>
</feature>
<dbReference type="InterPro" id="IPR052509">
    <property type="entry name" value="Metal_resp_DNA-bind_regulator"/>
</dbReference>
<protein>
    <submittedName>
        <fullName evidence="2">DNA-binding PadR family transcriptional regulator</fullName>
    </submittedName>
</protein>
<dbReference type="InterPro" id="IPR036388">
    <property type="entry name" value="WH-like_DNA-bd_sf"/>
</dbReference>
<dbReference type="InterPro" id="IPR005149">
    <property type="entry name" value="Tscrpt_reg_PadR_N"/>
</dbReference>
<evidence type="ECO:0000313" key="2">
    <source>
        <dbReference type="EMBL" id="MBP1919792.1"/>
    </source>
</evidence>
<dbReference type="Gene3D" id="1.10.10.10">
    <property type="entry name" value="Winged helix-like DNA-binding domain superfamily/Winged helix DNA-binding domain"/>
    <property type="match status" value="1"/>
</dbReference>
<dbReference type="RefSeq" id="WP_209459982.1">
    <property type="nucleotide sequence ID" value="NZ_JAGGKC010000019.1"/>
</dbReference>
<dbReference type="PANTHER" id="PTHR33169:SF13">
    <property type="entry name" value="PADR-FAMILY TRANSCRIPTIONAL REGULATOR"/>
    <property type="match status" value="1"/>
</dbReference>
<dbReference type="Pfam" id="PF03551">
    <property type="entry name" value="PadR"/>
    <property type="match status" value="1"/>
</dbReference>
<keyword evidence="3" id="KW-1185">Reference proteome</keyword>
<accession>A0ABS4G5F9</accession>
<gene>
    <name evidence="2" type="ORF">J2Z34_002288</name>
</gene>
<keyword evidence="2" id="KW-0238">DNA-binding</keyword>
<dbReference type="InterPro" id="IPR036390">
    <property type="entry name" value="WH_DNA-bd_sf"/>
</dbReference>
<dbReference type="PANTHER" id="PTHR33169">
    <property type="entry name" value="PADR-FAMILY TRANSCRIPTIONAL REGULATOR"/>
    <property type="match status" value="1"/>
</dbReference>
<name>A0ABS4G5F9_9CLOT</name>
<dbReference type="Proteomes" id="UP001519271">
    <property type="component" value="Unassembled WGS sequence"/>
</dbReference>
<evidence type="ECO:0000259" key="1">
    <source>
        <dbReference type="Pfam" id="PF03551"/>
    </source>
</evidence>
<sequence>MPYQGGPMTEAMFYVLLALINPSHGYRLMEAIEEVSGGRVLMGPGTLYGVLARLEKDKLISMVKEDNRRKTYQLTLDGRHALQAEHERIAMMHRDFMAVEGGRGWAP</sequence>
<reference evidence="2 3" key="1">
    <citation type="submission" date="2021-03" db="EMBL/GenBank/DDBJ databases">
        <title>Genomic Encyclopedia of Type Strains, Phase IV (KMG-IV): sequencing the most valuable type-strain genomes for metagenomic binning, comparative biology and taxonomic classification.</title>
        <authorList>
            <person name="Goeker M."/>
        </authorList>
    </citation>
    <scope>NUCLEOTIDE SEQUENCE [LARGE SCALE GENOMIC DNA]</scope>
    <source>
        <strain evidence="2 3">DSM 6139</strain>
    </source>
</reference>
<dbReference type="GO" id="GO:0003677">
    <property type="term" value="F:DNA binding"/>
    <property type="evidence" value="ECO:0007669"/>
    <property type="project" value="UniProtKB-KW"/>
</dbReference>
<organism evidence="2 3">
    <name type="scientific">Youngiibacter multivorans</name>
    <dbReference type="NCBI Taxonomy" id="937251"/>
    <lineage>
        <taxon>Bacteria</taxon>
        <taxon>Bacillati</taxon>
        <taxon>Bacillota</taxon>
        <taxon>Clostridia</taxon>
        <taxon>Eubacteriales</taxon>
        <taxon>Clostridiaceae</taxon>
        <taxon>Youngiibacter</taxon>
    </lineage>
</organism>